<dbReference type="Gene3D" id="3.10.310.40">
    <property type="match status" value="1"/>
</dbReference>
<reference evidence="2 3" key="1">
    <citation type="submission" date="2015-02" db="EMBL/GenBank/DDBJ databases">
        <title>Genome Sequencing of Rickettsiales.</title>
        <authorList>
            <person name="Daugherty S.C."/>
            <person name="Su Q."/>
            <person name="Abolude K."/>
            <person name="Beier-Sexton M."/>
            <person name="Carlyon J.A."/>
            <person name="Carter R."/>
            <person name="Day N.P."/>
            <person name="Dumler S.J."/>
            <person name="Dyachenko V."/>
            <person name="Godinez A."/>
            <person name="Kurtti T.J."/>
            <person name="Lichay M."/>
            <person name="Mullins K.E."/>
            <person name="Ott S."/>
            <person name="Pappas-Brown V."/>
            <person name="Paris D.H."/>
            <person name="Patel P."/>
            <person name="Richards A.L."/>
            <person name="Sadzewicz L."/>
            <person name="Sears K."/>
            <person name="Seidman D."/>
            <person name="Sengamalay N."/>
            <person name="Stenos J."/>
            <person name="Tallon L.J."/>
            <person name="Vincent G."/>
            <person name="Fraser C.M."/>
            <person name="Munderloh U."/>
            <person name="Dunning-Hotopp J.C."/>
        </authorList>
    </citation>
    <scope>NUCLEOTIDE SEQUENCE [LARGE SCALE GENOMIC DNA]</scope>
    <source>
        <strain evidence="2 3">RML Mogi</strain>
    </source>
</reference>
<comment type="caution">
    <text evidence="2">The sequence shown here is derived from an EMBL/GenBank/DDBJ whole genome shotgun (WGS) entry which is preliminary data.</text>
</comment>
<proteinExistence type="predicted"/>
<protein>
    <submittedName>
        <fullName evidence="2">DHHA1 domain protein</fullName>
    </submittedName>
</protein>
<accession>A0A0F3QKT8</accession>
<dbReference type="STRING" id="33990.A3306_02560"/>
<organism evidence="2 3">
    <name type="scientific">Rickettsia bellii str. RML Mogi</name>
    <dbReference type="NCBI Taxonomy" id="1359194"/>
    <lineage>
        <taxon>Bacteria</taxon>
        <taxon>Pseudomonadati</taxon>
        <taxon>Pseudomonadota</taxon>
        <taxon>Alphaproteobacteria</taxon>
        <taxon>Rickettsiales</taxon>
        <taxon>Rickettsiaceae</taxon>
        <taxon>Rickettsieae</taxon>
        <taxon>Rickettsia</taxon>
        <taxon>belli group</taxon>
    </lineage>
</organism>
<evidence type="ECO:0000259" key="1">
    <source>
        <dbReference type="Pfam" id="PF02272"/>
    </source>
</evidence>
<dbReference type="EMBL" id="LAOJ01000001">
    <property type="protein sequence ID" value="KJV92761.1"/>
    <property type="molecule type" value="Genomic_DNA"/>
</dbReference>
<name>A0A0F3QKT8_RICBE</name>
<evidence type="ECO:0000313" key="2">
    <source>
        <dbReference type="EMBL" id="KJV92761.1"/>
    </source>
</evidence>
<gene>
    <name evidence="2" type="ORF">RBEMOGI_1397</name>
</gene>
<evidence type="ECO:0000313" key="3">
    <source>
        <dbReference type="Proteomes" id="UP000033689"/>
    </source>
</evidence>
<sequence>MLEIITLNYPYTVAISKAITDKFNAGFIAKELSLFLGGSGGGGQPSIAQAGGSDLAKLPKVKDQLQSLLDT</sequence>
<dbReference type="InterPro" id="IPR003156">
    <property type="entry name" value="DHHA1_dom"/>
</dbReference>
<dbReference type="GO" id="GO:0003676">
    <property type="term" value="F:nucleic acid binding"/>
    <property type="evidence" value="ECO:0007669"/>
    <property type="project" value="InterPro"/>
</dbReference>
<dbReference type="PATRIC" id="fig|1359194.3.peg.1426"/>
<feature type="domain" description="DHHA1" evidence="1">
    <location>
        <begin position="13"/>
        <end position="69"/>
    </location>
</feature>
<dbReference type="Proteomes" id="UP000033689">
    <property type="component" value="Unassembled WGS sequence"/>
</dbReference>
<dbReference type="Pfam" id="PF02272">
    <property type="entry name" value="DHHA1"/>
    <property type="match status" value="1"/>
</dbReference>
<dbReference type="AlphaFoldDB" id="A0A0F3QKT8"/>